<dbReference type="InterPro" id="IPR017438">
    <property type="entry name" value="ATP-NAD_kinase_N"/>
</dbReference>
<feature type="domain" description="DAGKc" evidence="1">
    <location>
        <begin position="18"/>
        <end position="147"/>
    </location>
</feature>
<dbReference type="InterPro" id="IPR045540">
    <property type="entry name" value="YegS/DAGK_C"/>
</dbReference>
<dbReference type="Pfam" id="PF00781">
    <property type="entry name" value="DAGK_cat"/>
    <property type="match status" value="1"/>
</dbReference>
<dbReference type="GO" id="GO:0019242">
    <property type="term" value="P:methylglyoxal biosynthetic process"/>
    <property type="evidence" value="ECO:0007669"/>
    <property type="project" value="InterPro"/>
</dbReference>
<dbReference type="NCBIfam" id="NF002033">
    <property type="entry name" value="PRK00861.1"/>
    <property type="match status" value="1"/>
</dbReference>
<keyword evidence="3" id="KW-1185">Reference proteome</keyword>
<dbReference type="InterPro" id="IPR016064">
    <property type="entry name" value="NAD/diacylglycerol_kinase_sf"/>
</dbReference>
<dbReference type="GO" id="GO:0016301">
    <property type="term" value="F:kinase activity"/>
    <property type="evidence" value="ECO:0007669"/>
    <property type="project" value="UniProtKB-KW"/>
</dbReference>
<dbReference type="Gene3D" id="2.60.200.40">
    <property type="match status" value="1"/>
</dbReference>
<accession>A0AAW9QW10</accession>
<dbReference type="PROSITE" id="PS50146">
    <property type="entry name" value="DAGK"/>
    <property type="match status" value="1"/>
</dbReference>
<dbReference type="RefSeq" id="WP_332866871.1">
    <property type="nucleotide sequence ID" value="NZ_JBAFSM010000047.1"/>
</dbReference>
<dbReference type="PANTHER" id="PTHR30492">
    <property type="entry name" value="METHYLGLYOXAL SYNTHASE"/>
    <property type="match status" value="1"/>
</dbReference>
<dbReference type="AlphaFoldDB" id="A0AAW9QW10"/>
<dbReference type="InterPro" id="IPR004363">
    <property type="entry name" value="Methylgl_synth"/>
</dbReference>
<evidence type="ECO:0000313" key="2">
    <source>
        <dbReference type="EMBL" id="MEG3439384.1"/>
    </source>
</evidence>
<sequence>MFFSRWLPEPTLELARARAFRSACLIFNPVSGQGNASEDLQRIRSFLEPHLTLDIRQTTPEIPAETLAREAIERGTELLIASGGDGTVTAVASTLIGTGIPLAIVPRGTANAFATGAGLPTTIESACLAILQGATLTVDTARCNDRVMLLLAGIGFEADTVRAADRQLKDRFGIMAYIMAGLERLQHLSSFNAVLETDRVTISVRVSAITVANFAPPTSILAQGTGENEPDDGLLDVTLIAPTNALEGLVEAIELWESGLVRATPSSDHHIGYLRVKKVRITTDPPQAIALDGENLDPAPVSCEIVPASLSVVVAFDTVAARRERLAGLPDLAVVNRREEPIESIVLNYEPAVDIGRILTDTITELATALLNLRSAIARSLDTLSESISRSLLQVFRSLARSIDGFLELFLAPVVPEPIEIVHRIPGRIRLRIPGASHDADYLEQLRSRLESIDRTRSIEINPPAASIVVTYPPEIPGEQFERELLNLCAKFNPHLTK</sequence>
<dbReference type="Proteomes" id="UP001328733">
    <property type="component" value="Unassembled WGS sequence"/>
</dbReference>
<proteinExistence type="predicted"/>
<comment type="caution">
    <text evidence="2">The sequence shown here is derived from an EMBL/GenBank/DDBJ whole genome shotgun (WGS) entry which is preliminary data.</text>
</comment>
<protein>
    <submittedName>
        <fullName evidence="2">Diacylglycerol kinase family protein</fullName>
    </submittedName>
</protein>
<dbReference type="InterPro" id="IPR001206">
    <property type="entry name" value="Diacylglycerol_kinase_cat_dom"/>
</dbReference>
<dbReference type="Pfam" id="PF19279">
    <property type="entry name" value="YegS_C"/>
    <property type="match status" value="1"/>
</dbReference>
<gene>
    <name evidence="2" type="ORF">V0288_19815</name>
</gene>
<dbReference type="EMBL" id="JBAFSM010000047">
    <property type="protein sequence ID" value="MEG3439384.1"/>
    <property type="molecule type" value="Genomic_DNA"/>
</dbReference>
<name>A0AAW9QW10_9CHRO</name>
<organism evidence="2 3">
    <name type="scientific">Pannus brasiliensis CCIBt3594</name>
    <dbReference type="NCBI Taxonomy" id="1427578"/>
    <lineage>
        <taxon>Bacteria</taxon>
        <taxon>Bacillati</taxon>
        <taxon>Cyanobacteriota</taxon>
        <taxon>Cyanophyceae</taxon>
        <taxon>Oscillatoriophycideae</taxon>
        <taxon>Chroococcales</taxon>
        <taxon>Microcystaceae</taxon>
        <taxon>Pannus</taxon>
    </lineage>
</organism>
<evidence type="ECO:0000259" key="1">
    <source>
        <dbReference type="PROSITE" id="PS50146"/>
    </source>
</evidence>
<dbReference type="Gene3D" id="3.40.50.10330">
    <property type="entry name" value="Probable inorganic polyphosphate/atp-NAD kinase, domain 1"/>
    <property type="match status" value="1"/>
</dbReference>
<dbReference type="Pfam" id="PF19991">
    <property type="entry name" value="HMA_2"/>
    <property type="match status" value="1"/>
</dbReference>
<reference evidence="2 3" key="1">
    <citation type="submission" date="2024-01" db="EMBL/GenBank/DDBJ databases">
        <title>Genomic insights into the taxonomy and metabolism of the cyanobacterium Pannus brasiliensis CCIBt3594.</title>
        <authorList>
            <person name="Machado M."/>
            <person name="Botero N.B."/>
            <person name="Andreote A.P.D."/>
            <person name="Feitosa A.M.T."/>
            <person name="Popin R."/>
            <person name="Sivonen K."/>
            <person name="Fiore M.F."/>
        </authorList>
    </citation>
    <scope>NUCLEOTIDE SEQUENCE [LARGE SCALE GENOMIC DNA]</scope>
    <source>
        <strain evidence="2 3">CCIBt3594</strain>
    </source>
</reference>
<dbReference type="GO" id="GO:0005829">
    <property type="term" value="C:cytosol"/>
    <property type="evidence" value="ECO:0007669"/>
    <property type="project" value="TreeGrafter"/>
</dbReference>
<dbReference type="PANTHER" id="PTHR30492:SF0">
    <property type="entry name" value="METHYLGLYOXAL SYNTHASE"/>
    <property type="match status" value="1"/>
</dbReference>
<evidence type="ECO:0000313" key="3">
    <source>
        <dbReference type="Proteomes" id="UP001328733"/>
    </source>
</evidence>
<dbReference type="SUPFAM" id="SSF111331">
    <property type="entry name" value="NAD kinase/diacylglycerol kinase-like"/>
    <property type="match status" value="1"/>
</dbReference>
<keyword evidence="2" id="KW-0808">Transferase</keyword>
<dbReference type="GO" id="GO:0008929">
    <property type="term" value="F:methylglyoxal synthase activity"/>
    <property type="evidence" value="ECO:0007669"/>
    <property type="project" value="InterPro"/>
</dbReference>
<keyword evidence="2" id="KW-0418">Kinase</keyword>
<dbReference type="SMART" id="SM00046">
    <property type="entry name" value="DAGKc"/>
    <property type="match status" value="1"/>
</dbReference>